<feature type="compositionally biased region" description="Polar residues" evidence="1">
    <location>
        <begin position="116"/>
        <end position="139"/>
    </location>
</feature>
<comment type="caution">
    <text evidence="2">The sequence shown here is derived from an EMBL/GenBank/DDBJ whole genome shotgun (WGS) entry which is preliminary data.</text>
</comment>
<organism evidence="2 3">
    <name type="scientific">Colocasia esculenta</name>
    <name type="common">Wild taro</name>
    <name type="synonym">Arum esculentum</name>
    <dbReference type="NCBI Taxonomy" id="4460"/>
    <lineage>
        <taxon>Eukaryota</taxon>
        <taxon>Viridiplantae</taxon>
        <taxon>Streptophyta</taxon>
        <taxon>Embryophyta</taxon>
        <taxon>Tracheophyta</taxon>
        <taxon>Spermatophyta</taxon>
        <taxon>Magnoliopsida</taxon>
        <taxon>Liliopsida</taxon>
        <taxon>Araceae</taxon>
        <taxon>Aroideae</taxon>
        <taxon>Colocasieae</taxon>
        <taxon>Colocasia</taxon>
    </lineage>
</organism>
<reference evidence="2" key="1">
    <citation type="submission" date="2017-07" db="EMBL/GenBank/DDBJ databases">
        <title>Taro Niue Genome Assembly and Annotation.</title>
        <authorList>
            <person name="Atibalentja N."/>
            <person name="Keating K."/>
            <person name="Fields C.J."/>
        </authorList>
    </citation>
    <scope>NUCLEOTIDE SEQUENCE</scope>
    <source>
        <strain evidence="2">Niue_2</strain>
        <tissue evidence="2">Leaf</tissue>
    </source>
</reference>
<evidence type="ECO:0000256" key="1">
    <source>
        <dbReference type="SAM" id="MobiDB-lite"/>
    </source>
</evidence>
<feature type="compositionally biased region" description="Basic residues" evidence="1">
    <location>
        <begin position="89"/>
        <end position="106"/>
    </location>
</feature>
<feature type="compositionally biased region" description="Polar residues" evidence="1">
    <location>
        <begin position="65"/>
        <end position="88"/>
    </location>
</feature>
<dbReference type="EMBL" id="NMUH01007759">
    <property type="protein sequence ID" value="MQM17782.1"/>
    <property type="molecule type" value="Genomic_DNA"/>
</dbReference>
<proteinExistence type="predicted"/>
<dbReference type="Proteomes" id="UP000652761">
    <property type="component" value="Unassembled WGS sequence"/>
</dbReference>
<feature type="non-terminal residue" evidence="2">
    <location>
        <position position="1"/>
    </location>
</feature>
<gene>
    <name evidence="2" type="ORF">Taro_050760</name>
</gene>
<feature type="region of interest" description="Disordered" evidence="1">
    <location>
        <begin position="25"/>
        <end position="171"/>
    </location>
</feature>
<accession>A0A843XEU0</accession>
<evidence type="ECO:0000313" key="2">
    <source>
        <dbReference type="EMBL" id="MQM17782.1"/>
    </source>
</evidence>
<name>A0A843XEU0_COLES</name>
<dbReference type="AlphaFoldDB" id="A0A843XEU0"/>
<protein>
    <submittedName>
        <fullName evidence="2">Uncharacterized protein</fullName>
    </submittedName>
</protein>
<sequence>QQELRKQETTLESCKASNTYRWVLLSSGKEQRNATTTDRGRATHTTPAKTSGVGHTAEATLDTPAETTEQPSENDVSLQARPPQSSTRSRAHKMNHPRPRIHRKVGKPYTPVPLRTGTQERNYGTERTPSGNHQNQAKTAVQARATDNVVRKRRHNNSNQATAARSQEGDP</sequence>
<keyword evidence="3" id="KW-1185">Reference proteome</keyword>
<evidence type="ECO:0000313" key="3">
    <source>
        <dbReference type="Proteomes" id="UP000652761"/>
    </source>
</evidence>